<evidence type="ECO:0000313" key="3">
    <source>
        <dbReference type="Proteomes" id="UP000001194"/>
    </source>
</evidence>
<proteinExistence type="predicted"/>
<gene>
    <name evidence="2" type="ORF">LACBIDRAFT_300684</name>
</gene>
<feature type="region of interest" description="Disordered" evidence="1">
    <location>
        <begin position="203"/>
        <end position="223"/>
    </location>
</feature>
<feature type="compositionally biased region" description="Polar residues" evidence="1">
    <location>
        <begin position="203"/>
        <end position="219"/>
    </location>
</feature>
<organism evidence="3">
    <name type="scientific">Laccaria bicolor (strain S238N-H82 / ATCC MYA-4686)</name>
    <name type="common">Bicoloured deceiver</name>
    <name type="synonym">Laccaria laccata var. bicolor</name>
    <dbReference type="NCBI Taxonomy" id="486041"/>
    <lineage>
        <taxon>Eukaryota</taxon>
        <taxon>Fungi</taxon>
        <taxon>Dikarya</taxon>
        <taxon>Basidiomycota</taxon>
        <taxon>Agaricomycotina</taxon>
        <taxon>Agaricomycetes</taxon>
        <taxon>Agaricomycetidae</taxon>
        <taxon>Agaricales</taxon>
        <taxon>Agaricineae</taxon>
        <taxon>Hydnangiaceae</taxon>
        <taxon>Laccaria</taxon>
    </lineage>
</organism>
<dbReference type="HOGENOM" id="CLU_033467_0_0_1"/>
<dbReference type="EMBL" id="DS547091">
    <property type="protein sequence ID" value="EDR14998.1"/>
    <property type="molecule type" value="Genomic_DNA"/>
</dbReference>
<dbReference type="InParanoid" id="B0CQ28"/>
<protein>
    <submittedName>
        <fullName evidence="2">Predicted protein</fullName>
    </submittedName>
</protein>
<feature type="region of interest" description="Disordered" evidence="1">
    <location>
        <begin position="166"/>
        <end position="186"/>
    </location>
</feature>
<dbReference type="OrthoDB" id="2270193at2759"/>
<reference evidence="2 3" key="1">
    <citation type="journal article" date="2008" name="Nature">
        <title>The genome of Laccaria bicolor provides insights into mycorrhizal symbiosis.</title>
        <authorList>
            <person name="Martin F."/>
            <person name="Aerts A."/>
            <person name="Ahren D."/>
            <person name="Brun A."/>
            <person name="Danchin E.G.J."/>
            <person name="Duchaussoy F."/>
            <person name="Gibon J."/>
            <person name="Kohler A."/>
            <person name="Lindquist E."/>
            <person name="Pereda V."/>
            <person name="Salamov A."/>
            <person name="Shapiro H.J."/>
            <person name="Wuyts J."/>
            <person name="Blaudez D."/>
            <person name="Buee M."/>
            <person name="Brokstein P."/>
            <person name="Canbaeck B."/>
            <person name="Cohen D."/>
            <person name="Courty P.E."/>
            <person name="Coutinho P.M."/>
            <person name="Delaruelle C."/>
            <person name="Detter J.C."/>
            <person name="Deveau A."/>
            <person name="DiFazio S."/>
            <person name="Duplessis S."/>
            <person name="Fraissinet-Tachet L."/>
            <person name="Lucic E."/>
            <person name="Frey-Klett P."/>
            <person name="Fourrey C."/>
            <person name="Feussner I."/>
            <person name="Gay G."/>
            <person name="Grimwood J."/>
            <person name="Hoegger P.J."/>
            <person name="Jain P."/>
            <person name="Kilaru S."/>
            <person name="Labbe J."/>
            <person name="Lin Y.C."/>
            <person name="Legue V."/>
            <person name="Le Tacon F."/>
            <person name="Marmeisse R."/>
            <person name="Melayah D."/>
            <person name="Montanini B."/>
            <person name="Muratet M."/>
            <person name="Nehls U."/>
            <person name="Niculita-Hirzel H."/>
            <person name="Oudot-Le Secq M.P."/>
            <person name="Peter M."/>
            <person name="Quesneville H."/>
            <person name="Rajashekar B."/>
            <person name="Reich M."/>
            <person name="Rouhier N."/>
            <person name="Schmutz J."/>
            <person name="Yin T."/>
            <person name="Chalot M."/>
            <person name="Henrissat B."/>
            <person name="Kuees U."/>
            <person name="Lucas S."/>
            <person name="Van de Peer Y."/>
            <person name="Podila G.K."/>
            <person name="Polle A."/>
            <person name="Pukkila P.J."/>
            <person name="Richardson P.M."/>
            <person name="Rouze P."/>
            <person name="Sanders I.R."/>
            <person name="Stajich J.E."/>
            <person name="Tunlid A."/>
            <person name="Tuskan G."/>
            <person name="Grigoriev I.V."/>
        </authorList>
    </citation>
    <scope>NUCLEOTIDE SEQUENCE [LARGE SCALE GENOMIC DNA]</scope>
    <source>
        <strain evidence="3">S238N-H82 / ATCC MYA-4686</strain>
    </source>
</reference>
<keyword evidence="3" id="KW-1185">Reference proteome</keyword>
<dbReference type="RefSeq" id="XP_001873206.1">
    <property type="nucleotide sequence ID" value="XM_001873171.1"/>
</dbReference>
<dbReference type="KEGG" id="lbc:LACBIDRAFT_300684"/>
<sequence>MNVEPLSSSAVATVLNYICPLNASLPPHILSKPLLQRHHFLHLTPDNPLHYLAWPPHDDDLLDHLDISEQASSFSVRYSADNQYIIAHARVTPQSSHHPGIRLVFLWDPEQSSWQYHNLAPMPFPKDSHSALSDAIAIHQSSCDFLPDSLNVVVDGDDNDNSYWNSYSQKGDDSPPALDTKPGHHLNSEDAYWAQYATVQGSGDSTFPSPLPNKQTFSQGDGGTNRRVIVACNELQQNAAELYNPLNPPSPNSLSRRLTLVSSRPDPPQLLDDSPPSDSDTPSPHAPSTEVEITPNPQTVTAELQEALRDSIKGIYGLWFAGQQGKNTDEARGLFLTLVRQALDESAI</sequence>
<dbReference type="GeneID" id="6069247"/>
<feature type="region of interest" description="Disordered" evidence="1">
    <location>
        <begin position="243"/>
        <end position="296"/>
    </location>
</feature>
<feature type="compositionally biased region" description="Low complexity" evidence="1">
    <location>
        <begin position="252"/>
        <end position="288"/>
    </location>
</feature>
<evidence type="ECO:0000313" key="2">
    <source>
        <dbReference type="EMBL" id="EDR14998.1"/>
    </source>
</evidence>
<accession>B0CQ28</accession>
<dbReference type="Proteomes" id="UP000001194">
    <property type="component" value="Unassembled WGS sequence"/>
</dbReference>
<dbReference type="AlphaFoldDB" id="B0CQ28"/>
<evidence type="ECO:0000256" key="1">
    <source>
        <dbReference type="SAM" id="MobiDB-lite"/>
    </source>
</evidence>
<name>B0CQ28_LACBS</name>